<keyword evidence="2" id="KW-1185">Reference proteome</keyword>
<comment type="caution">
    <text evidence="1">The sequence shown here is derived from an EMBL/GenBank/DDBJ whole genome shotgun (WGS) entry which is preliminary data.</text>
</comment>
<dbReference type="EMBL" id="JEMT01001363">
    <property type="protein sequence ID" value="EXX79780.1"/>
    <property type="molecule type" value="Genomic_DNA"/>
</dbReference>
<evidence type="ECO:0000313" key="2">
    <source>
        <dbReference type="Proteomes" id="UP000022910"/>
    </source>
</evidence>
<proteinExistence type="predicted"/>
<dbReference type="HOGENOM" id="CLU_1769116_0_0_1"/>
<evidence type="ECO:0000313" key="1">
    <source>
        <dbReference type="EMBL" id="EXX79780.1"/>
    </source>
</evidence>
<sequence length="147" mass="17365">MTTRKLVVWRPKDGLEGPLHYVEVKFADGLQLVFEDESNTEIKIIYNQNINSKFVLAFRFTDDLKRGDLSKIAREARIEYFNTINAKPWYFYKMINSDFIHWFDQLPGPGSNEISNIQHFIFMCSEETFEVISEYEPIVQINKKKSV</sequence>
<dbReference type="Proteomes" id="UP000022910">
    <property type="component" value="Unassembled WGS sequence"/>
</dbReference>
<dbReference type="AlphaFoldDB" id="A0A015KJH9"/>
<reference evidence="1 2" key="1">
    <citation type="submission" date="2014-02" db="EMBL/GenBank/DDBJ databases">
        <title>Single nucleus genome sequencing reveals high similarity among nuclei of an endomycorrhizal fungus.</title>
        <authorList>
            <person name="Lin K."/>
            <person name="Geurts R."/>
            <person name="Zhang Z."/>
            <person name="Limpens E."/>
            <person name="Saunders D.G."/>
            <person name="Mu D."/>
            <person name="Pang E."/>
            <person name="Cao H."/>
            <person name="Cha H."/>
            <person name="Lin T."/>
            <person name="Zhou Q."/>
            <person name="Shang Y."/>
            <person name="Li Y."/>
            <person name="Ivanov S."/>
            <person name="Sharma T."/>
            <person name="Velzen R.V."/>
            <person name="Ruijter N.D."/>
            <person name="Aanen D.K."/>
            <person name="Win J."/>
            <person name="Kamoun S."/>
            <person name="Bisseling T."/>
            <person name="Huang S."/>
        </authorList>
    </citation>
    <scope>NUCLEOTIDE SEQUENCE [LARGE SCALE GENOMIC DNA]</scope>
    <source>
        <strain evidence="2">DAOM197198w</strain>
    </source>
</reference>
<gene>
    <name evidence="1" type="ORF">RirG_002180</name>
</gene>
<accession>A0A015KJH9</accession>
<protein>
    <submittedName>
        <fullName evidence="1">Uncharacterized protein</fullName>
    </submittedName>
</protein>
<organism evidence="1 2">
    <name type="scientific">Rhizophagus irregularis (strain DAOM 197198w)</name>
    <name type="common">Glomus intraradices</name>
    <dbReference type="NCBI Taxonomy" id="1432141"/>
    <lineage>
        <taxon>Eukaryota</taxon>
        <taxon>Fungi</taxon>
        <taxon>Fungi incertae sedis</taxon>
        <taxon>Mucoromycota</taxon>
        <taxon>Glomeromycotina</taxon>
        <taxon>Glomeromycetes</taxon>
        <taxon>Glomerales</taxon>
        <taxon>Glomeraceae</taxon>
        <taxon>Rhizophagus</taxon>
    </lineage>
</organism>
<name>A0A015KJH9_RHIIW</name>